<feature type="compositionally biased region" description="Basic and acidic residues" evidence="3">
    <location>
        <begin position="563"/>
        <end position="572"/>
    </location>
</feature>
<dbReference type="CDD" id="cd12372">
    <property type="entry name" value="RRM_CFIm68_CFIm59"/>
    <property type="match status" value="1"/>
</dbReference>
<evidence type="ECO:0000259" key="4">
    <source>
        <dbReference type="PROSITE" id="PS50102"/>
    </source>
</evidence>
<dbReference type="Gene3D" id="3.30.70.330">
    <property type="match status" value="1"/>
</dbReference>
<evidence type="ECO:0000313" key="6">
    <source>
        <dbReference type="Proteomes" id="UP001497512"/>
    </source>
</evidence>
<dbReference type="EMBL" id="OZ019895">
    <property type="protein sequence ID" value="CAK9218659.1"/>
    <property type="molecule type" value="Genomic_DNA"/>
</dbReference>
<organism evidence="5 6">
    <name type="scientific">Sphagnum troendelagicum</name>
    <dbReference type="NCBI Taxonomy" id="128251"/>
    <lineage>
        <taxon>Eukaryota</taxon>
        <taxon>Viridiplantae</taxon>
        <taxon>Streptophyta</taxon>
        <taxon>Embryophyta</taxon>
        <taxon>Bryophyta</taxon>
        <taxon>Sphagnophytina</taxon>
        <taxon>Sphagnopsida</taxon>
        <taxon>Sphagnales</taxon>
        <taxon>Sphagnaceae</taxon>
        <taxon>Sphagnum</taxon>
    </lineage>
</organism>
<dbReference type="InterPro" id="IPR035979">
    <property type="entry name" value="RBD_domain_sf"/>
</dbReference>
<dbReference type="SUPFAM" id="SSF54928">
    <property type="entry name" value="RNA-binding domain, RBD"/>
    <property type="match status" value="1"/>
</dbReference>
<feature type="compositionally biased region" description="Acidic residues" evidence="3">
    <location>
        <begin position="1"/>
        <end position="19"/>
    </location>
</feature>
<evidence type="ECO:0000256" key="2">
    <source>
        <dbReference type="PROSITE-ProRule" id="PRU00176"/>
    </source>
</evidence>
<dbReference type="PROSITE" id="PS50102">
    <property type="entry name" value="RRM"/>
    <property type="match status" value="1"/>
</dbReference>
<evidence type="ECO:0000256" key="1">
    <source>
        <dbReference type="ARBA" id="ARBA00006265"/>
    </source>
</evidence>
<protein>
    <recommendedName>
        <fullName evidence="4">RRM domain-containing protein</fullName>
    </recommendedName>
</protein>
<proteinExistence type="inferred from homology"/>
<sequence>MAFADNGEDELDYEDDELLETGGLRGGERGGTAAIAGSMEEEELEDEEYEDLYGDVNVGMFSSTTPHSPSHHPLQSGRGGPAVYGDADSGGDEEEEYPTIGDTEELQGFGAPKEGTLKAQPRQAEAFHAVGGDPQLGSQADGMENFYGEQEVVVAGPSDVKSKLEHGMELGVLSGQPGKPTSLKDRVGKSMPIAGGGLNGISGSEAAGIGRTTAWVPSTAGPSGGGAVGGNGGGAVNSNVASEYMAKHTGQAAESGGMMLFVGELQWWTTDAELEAALSEYGRVKNLKFFEEKASGKSKGYCQVEFYDALGARMCKEKMDGRVFNGRACVVAFASPQSIKQMGAAQTGKNQASVQGPGQGGQGKKVEGGGRGAAAAGPGGDGGRGYGNKQGRGQGGMDRGRGNQGPGRGRARGGIAPFGPPGNSMGGPPGGMMPPQGMMGPGFDPGFGPPMGRGGYGMGPGGGGGFGPRGPPFTGIGPPFPPMGPGLPGVPAHVNPAFFGRPNGNGPGMGPGGGMEGPPVGWGEVGMPGWGGEEHARHMREGVYADEMNEFGYAGELGGRVGPVRERERGPAESEWAAAAAAERRRRDERVGDRDPEWERERHRLGEREALREPRERDREKDKEWERGERVAPRVPRDKEDERPRTREDDHGKRRRMVADRKFER</sequence>
<feature type="compositionally biased region" description="Gly residues" evidence="3">
    <location>
        <begin position="357"/>
        <end position="408"/>
    </location>
</feature>
<feature type="compositionally biased region" description="Low complexity" evidence="3">
    <location>
        <begin position="62"/>
        <end position="73"/>
    </location>
</feature>
<accession>A0ABP0UC83</accession>
<feature type="compositionally biased region" description="Low complexity" evidence="3">
    <location>
        <begin position="413"/>
        <end position="423"/>
    </location>
</feature>
<evidence type="ECO:0000256" key="3">
    <source>
        <dbReference type="SAM" id="MobiDB-lite"/>
    </source>
</evidence>
<reference evidence="5" key="1">
    <citation type="submission" date="2024-02" db="EMBL/GenBank/DDBJ databases">
        <authorList>
            <consortium name="ELIXIR-Norway"/>
            <consortium name="Elixir Norway"/>
        </authorList>
    </citation>
    <scope>NUCLEOTIDE SEQUENCE</scope>
</reference>
<evidence type="ECO:0000313" key="5">
    <source>
        <dbReference type="EMBL" id="CAK9218659.1"/>
    </source>
</evidence>
<keyword evidence="6" id="KW-1185">Reference proteome</keyword>
<dbReference type="SMART" id="SM00360">
    <property type="entry name" value="RRM"/>
    <property type="match status" value="1"/>
</dbReference>
<dbReference type="PANTHER" id="PTHR23204">
    <property type="entry name" value="CLEAVAGE AND POLYADENYLATION SPECIFIC FACTOR"/>
    <property type="match status" value="1"/>
</dbReference>
<feature type="compositionally biased region" description="Acidic residues" evidence="3">
    <location>
        <begin position="39"/>
        <end position="53"/>
    </location>
</feature>
<feature type="region of interest" description="Disordered" evidence="3">
    <location>
        <begin position="1"/>
        <end position="97"/>
    </location>
</feature>
<feature type="compositionally biased region" description="Gly residues" evidence="3">
    <location>
        <begin position="439"/>
        <end position="468"/>
    </location>
</feature>
<feature type="compositionally biased region" description="Basic and acidic residues" evidence="3">
    <location>
        <begin position="582"/>
        <end position="665"/>
    </location>
</feature>
<feature type="domain" description="RRM" evidence="4">
    <location>
        <begin position="258"/>
        <end position="336"/>
    </location>
</feature>
<comment type="similarity">
    <text evidence="1">Belongs to the RRM CPSF6/7 family.</text>
</comment>
<keyword evidence="2" id="KW-0694">RNA-binding</keyword>
<dbReference type="Proteomes" id="UP001497512">
    <property type="component" value="Chromosome 3"/>
</dbReference>
<gene>
    <name evidence="5" type="ORF">CSSPTR1EN2_LOCUS14095</name>
</gene>
<feature type="region of interest" description="Disordered" evidence="3">
    <location>
        <begin position="344"/>
        <end position="475"/>
    </location>
</feature>
<name>A0ABP0UC83_9BRYO</name>
<dbReference type="InterPro" id="IPR012677">
    <property type="entry name" value="Nucleotide-bd_a/b_plait_sf"/>
</dbReference>
<dbReference type="InterPro" id="IPR034772">
    <property type="entry name" value="CPSF6/7"/>
</dbReference>
<dbReference type="InterPro" id="IPR000504">
    <property type="entry name" value="RRM_dom"/>
</dbReference>
<feature type="region of interest" description="Disordered" evidence="3">
    <location>
        <begin position="556"/>
        <end position="665"/>
    </location>
</feature>
<dbReference type="Pfam" id="PF00076">
    <property type="entry name" value="RRM_1"/>
    <property type="match status" value="1"/>
</dbReference>